<feature type="binding site" evidence="7">
    <location>
        <position position="190"/>
    </location>
    <ligand>
        <name>[4Fe-4S] cluster</name>
        <dbReference type="ChEBI" id="CHEBI:49883"/>
        <label>2</label>
    </ligand>
</feature>
<evidence type="ECO:0000256" key="1">
    <source>
        <dbReference type="ARBA" id="ARBA00004196"/>
    </source>
</evidence>
<evidence type="ECO:0000256" key="6">
    <source>
        <dbReference type="ARBA" id="ARBA00023014"/>
    </source>
</evidence>
<keyword evidence="8" id="KW-1133">Transmembrane helix</keyword>
<feature type="binding site" evidence="7">
    <location>
        <position position="147"/>
    </location>
    <ligand>
        <name>[4Fe-4S] cluster</name>
        <dbReference type="ChEBI" id="CHEBI:49883"/>
        <label>4</label>
    </ligand>
</feature>
<dbReference type="Gene3D" id="3.30.70.20">
    <property type="match status" value="2"/>
</dbReference>
<dbReference type="Pfam" id="PF13247">
    <property type="entry name" value="Fer4_11"/>
    <property type="match status" value="1"/>
</dbReference>
<feature type="binding site" evidence="7">
    <location>
        <position position="150"/>
    </location>
    <ligand>
        <name>[4Fe-4S] cluster</name>
        <dbReference type="ChEBI" id="CHEBI:49883"/>
        <label>4</label>
    </ligand>
</feature>
<dbReference type="GO" id="GO:0030313">
    <property type="term" value="C:cell envelope"/>
    <property type="evidence" value="ECO:0007669"/>
    <property type="project" value="UniProtKB-SubCell"/>
</dbReference>
<keyword evidence="3 7" id="KW-0479">Metal-binding</keyword>
<comment type="cofactor">
    <cofactor evidence="7">
        <name>[4Fe-4S] cluster</name>
        <dbReference type="ChEBI" id="CHEBI:49883"/>
    </cofactor>
    <text evidence="7">Binds 4 [4Fe-4S] clusters per subunit.</text>
</comment>
<sequence precursor="true">MEISRRLFMGALGVAGVAATTPRDAQAWQSKAPPDPYGCLVDLTRCVGCRKCEQACSEVNSLPALAVRFDDLTILDIKRRPEHDSFTVINRHYSGRLDDNDKPVPTYVKVQCMHCQDPACVSACITGALTKKENGTVHYDVDKCIGCRYCMAACPFEIPAYEYHEPITPRVRKCTFCYERIEKEGGKPGCASICPVEAITFGKRSQLLTLAHTRIDSDPARYVDHVYGESEVGGTSWLYVSGVDFEKVGFQKLPSQPMPKITETIQHSLFSYLWSPLVLFGVLGGIMRLTSRKSDKEANHES</sequence>
<evidence type="ECO:0000256" key="5">
    <source>
        <dbReference type="ARBA" id="ARBA00023004"/>
    </source>
</evidence>
<evidence type="ECO:0000313" key="11">
    <source>
        <dbReference type="Proteomes" id="UP000002191"/>
    </source>
</evidence>
<dbReference type="PROSITE" id="PS51379">
    <property type="entry name" value="4FE4S_FER_2"/>
    <property type="match status" value="3"/>
</dbReference>
<feature type="binding site" evidence="7">
    <location>
        <position position="174"/>
    </location>
    <ligand>
        <name>[4Fe-4S] cluster</name>
        <dbReference type="ChEBI" id="CHEBI:49883"/>
        <label>2</label>
    </ligand>
</feature>
<keyword evidence="6 7" id="KW-0411">Iron-sulfur</keyword>
<feature type="binding site" evidence="7">
    <location>
        <position position="177"/>
    </location>
    <ligand>
        <name>[4Fe-4S] cluster</name>
        <dbReference type="ChEBI" id="CHEBI:49883"/>
        <label>2</label>
    </ligand>
</feature>
<name>E6VQS9_PSEA9</name>
<feature type="binding site" evidence="7">
    <location>
        <position position="115"/>
    </location>
    <ligand>
        <name>[4Fe-4S] cluster</name>
        <dbReference type="ChEBI" id="CHEBI:49883"/>
        <label>3</label>
    </ligand>
</feature>
<gene>
    <name evidence="10" type="ordered locus">Daes_0789</name>
</gene>
<accession>E6VQS9</accession>
<dbReference type="InterPro" id="IPR014603">
    <property type="entry name" value="Formate_DH_Fe-S_su"/>
</dbReference>
<feature type="binding site" evidence="7">
    <location>
        <position position="194"/>
    </location>
    <ligand>
        <name>[4Fe-4S] cluster</name>
        <dbReference type="ChEBI" id="CHEBI:49883"/>
        <label>1</label>
    </ligand>
</feature>
<dbReference type="STRING" id="643562.Daes_0789"/>
<evidence type="ECO:0000256" key="2">
    <source>
        <dbReference type="ARBA" id="ARBA00022485"/>
    </source>
</evidence>
<feature type="domain" description="4Fe-4S ferredoxin-type" evidence="9">
    <location>
        <begin position="135"/>
        <end position="164"/>
    </location>
</feature>
<feature type="binding site" evidence="7">
    <location>
        <position position="124"/>
    </location>
    <ligand>
        <name>[4Fe-4S] cluster</name>
        <dbReference type="ChEBI" id="CHEBI:49883"/>
        <label>4</label>
    </ligand>
</feature>
<dbReference type="EMBL" id="CP002431">
    <property type="protein sequence ID" value="ADU61806.1"/>
    <property type="molecule type" value="Genomic_DNA"/>
</dbReference>
<dbReference type="AlphaFoldDB" id="E6VQS9"/>
<dbReference type="GO" id="GO:0046872">
    <property type="term" value="F:metal ion binding"/>
    <property type="evidence" value="ECO:0007669"/>
    <property type="project" value="UniProtKB-KW"/>
</dbReference>
<dbReference type="PROSITE" id="PS51318">
    <property type="entry name" value="TAT"/>
    <property type="match status" value="1"/>
</dbReference>
<keyword evidence="2 7" id="KW-0004">4Fe-4S</keyword>
<feature type="binding site" evidence="7">
    <location>
        <position position="52"/>
    </location>
    <ligand>
        <name>[4Fe-4S] cluster</name>
        <dbReference type="ChEBI" id="CHEBI:49883"/>
        <label>1</label>
    </ligand>
</feature>
<evidence type="ECO:0000256" key="3">
    <source>
        <dbReference type="ARBA" id="ARBA00022723"/>
    </source>
</evidence>
<dbReference type="InterPro" id="IPR006311">
    <property type="entry name" value="TAT_signal"/>
</dbReference>
<evidence type="ECO:0000313" key="10">
    <source>
        <dbReference type="EMBL" id="ADU61806.1"/>
    </source>
</evidence>
<evidence type="ECO:0000256" key="4">
    <source>
        <dbReference type="ARBA" id="ARBA00022737"/>
    </source>
</evidence>
<dbReference type="PANTHER" id="PTHR43545:SF4">
    <property type="entry name" value="IRON-SULFUR PROTEIN"/>
    <property type="match status" value="1"/>
</dbReference>
<dbReference type="CDD" id="cd10561">
    <property type="entry name" value="HybA_like"/>
    <property type="match status" value="1"/>
</dbReference>
<feature type="binding site" evidence="7">
    <location>
        <position position="154"/>
    </location>
    <ligand>
        <name>[4Fe-4S] cluster</name>
        <dbReference type="ChEBI" id="CHEBI:49883"/>
        <label>3</label>
    </ligand>
</feature>
<feature type="binding site" evidence="7">
    <location>
        <position position="49"/>
    </location>
    <ligand>
        <name>[4Fe-4S] cluster</name>
        <dbReference type="ChEBI" id="CHEBI:49883"/>
        <label>1</label>
    </ligand>
</feature>
<dbReference type="GO" id="GO:0045333">
    <property type="term" value="P:cellular respiration"/>
    <property type="evidence" value="ECO:0007669"/>
    <property type="project" value="InterPro"/>
</dbReference>
<organism evidence="10 11">
    <name type="scientific">Pseudodesulfovibrio aespoeensis (strain ATCC 700646 / DSM 10631 / Aspo-2)</name>
    <name type="common">Desulfovibrio aespoeensis</name>
    <dbReference type="NCBI Taxonomy" id="643562"/>
    <lineage>
        <taxon>Bacteria</taxon>
        <taxon>Pseudomonadati</taxon>
        <taxon>Thermodesulfobacteriota</taxon>
        <taxon>Desulfovibrionia</taxon>
        <taxon>Desulfovibrionales</taxon>
        <taxon>Desulfovibrionaceae</taxon>
    </lineage>
</organism>
<dbReference type="OrthoDB" id="9789030at2"/>
<keyword evidence="5 7" id="KW-0408">Iron</keyword>
<dbReference type="HOGENOM" id="CLU_043374_0_0_7"/>
<feature type="binding site" evidence="7">
    <location>
        <position position="144"/>
    </location>
    <ligand>
        <name>[4Fe-4S] cluster</name>
        <dbReference type="ChEBI" id="CHEBI:49883"/>
        <label>4</label>
    </ligand>
</feature>
<feature type="binding site" evidence="7">
    <location>
        <position position="56"/>
    </location>
    <ligand>
        <name>[4Fe-4S] cluster</name>
        <dbReference type="ChEBI" id="CHEBI:49883"/>
        <label>2</label>
    </ligand>
</feature>
<feature type="domain" description="4Fe-4S ferredoxin-type" evidence="9">
    <location>
        <begin position="103"/>
        <end position="134"/>
    </location>
</feature>
<dbReference type="InterPro" id="IPR017900">
    <property type="entry name" value="4Fe4S_Fe_S_CS"/>
</dbReference>
<dbReference type="PANTHER" id="PTHR43545">
    <property type="entry name" value="FORMATE DEHYDROGENASE, NITRATE-INDUCIBLE, IRON-SULFUR SUBUNIT"/>
    <property type="match status" value="1"/>
</dbReference>
<dbReference type="GO" id="GO:0051539">
    <property type="term" value="F:4 iron, 4 sulfur cluster binding"/>
    <property type="evidence" value="ECO:0007669"/>
    <property type="project" value="UniProtKB-KW"/>
</dbReference>
<feature type="domain" description="4Fe-4S ferredoxin-type" evidence="9">
    <location>
        <begin position="37"/>
        <end position="67"/>
    </location>
</feature>
<dbReference type="RefSeq" id="WP_013513737.1">
    <property type="nucleotide sequence ID" value="NC_014844.1"/>
</dbReference>
<dbReference type="PIRSF" id="PIRSF036298">
    <property type="entry name" value="FDH_4Fe4S"/>
    <property type="match status" value="1"/>
</dbReference>
<dbReference type="InterPro" id="IPR051555">
    <property type="entry name" value="FDH_Electron_Transfer_Unit"/>
</dbReference>
<reference evidence="11" key="1">
    <citation type="submission" date="2010-12" db="EMBL/GenBank/DDBJ databases">
        <title>Complete sequence of Desulfovibrio aespoeensis Aspo-2.</title>
        <authorList>
            <consortium name="US DOE Joint Genome Institute"/>
            <person name="Lucas S."/>
            <person name="Copeland A."/>
            <person name="Lapidus A."/>
            <person name="Cheng J.-F."/>
            <person name="Goodwin L."/>
            <person name="Pitluck S."/>
            <person name="Chertkov O."/>
            <person name="Misra M."/>
            <person name="Detter J.C."/>
            <person name="Han C."/>
            <person name="Tapia R."/>
            <person name="Land M."/>
            <person name="Hauser L."/>
            <person name="Kyrpides N."/>
            <person name="Ivanova N."/>
            <person name="Ovchinnikova G."/>
            <person name="Pedersen K."/>
            <person name="Jagevall S."/>
            <person name="Hazen T."/>
            <person name="Woyke T."/>
        </authorList>
    </citation>
    <scope>NUCLEOTIDE SEQUENCE [LARGE SCALE GENOMIC DNA]</scope>
    <source>
        <strain evidence="11">ATCC 700646 / DSM 10631 / Aspo-2</strain>
    </source>
</reference>
<dbReference type="GO" id="GO:0015944">
    <property type="term" value="P:formate oxidation"/>
    <property type="evidence" value="ECO:0007669"/>
    <property type="project" value="InterPro"/>
</dbReference>
<dbReference type="eggNOG" id="COG0437">
    <property type="taxonomic scope" value="Bacteria"/>
</dbReference>
<evidence type="ECO:0000256" key="7">
    <source>
        <dbReference type="PIRSR" id="PIRSR036298-50"/>
    </source>
</evidence>
<keyword evidence="4" id="KW-0677">Repeat</keyword>
<keyword evidence="8" id="KW-0472">Membrane</keyword>
<feature type="binding site" evidence="7">
    <location>
        <position position="46"/>
    </location>
    <ligand>
        <name>[4Fe-4S] cluster</name>
        <dbReference type="ChEBI" id="CHEBI:49883"/>
        <label>1</label>
    </ligand>
</feature>
<feature type="binding site" evidence="7">
    <location>
        <position position="112"/>
    </location>
    <ligand>
        <name>[4Fe-4S] cluster</name>
        <dbReference type="ChEBI" id="CHEBI:49883"/>
        <label>3</label>
    </ligand>
</feature>
<evidence type="ECO:0000256" key="8">
    <source>
        <dbReference type="SAM" id="Phobius"/>
    </source>
</evidence>
<proteinExistence type="predicted"/>
<dbReference type="Proteomes" id="UP000002191">
    <property type="component" value="Chromosome"/>
</dbReference>
<keyword evidence="11" id="KW-1185">Reference proteome</keyword>
<dbReference type="SUPFAM" id="SSF54862">
    <property type="entry name" value="4Fe-4S ferredoxins"/>
    <property type="match status" value="1"/>
</dbReference>
<dbReference type="PROSITE" id="PS00198">
    <property type="entry name" value="4FE4S_FER_1"/>
    <property type="match status" value="1"/>
</dbReference>
<dbReference type="KEGG" id="das:Daes_0789"/>
<evidence type="ECO:0000259" key="9">
    <source>
        <dbReference type="PROSITE" id="PS51379"/>
    </source>
</evidence>
<reference evidence="10 11" key="2">
    <citation type="journal article" date="2014" name="Genome Announc.">
        <title>Complete Genome Sequence of the Subsurface, Mesophilic Sulfate-Reducing Bacterium Desulfovibrio aespoeensis Aspo-2.</title>
        <authorList>
            <person name="Pedersen K."/>
            <person name="Bengtsson A."/>
            <person name="Edlund J."/>
            <person name="Rabe L."/>
            <person name="Hazen T."/>
            <person name="Chakraborty R."/>
            <person name="Goodwin L."/>
            <person name="Shapiro N."/>
        </authorList>
    </citation>
    <scope>NUCLEOTIDE SEQUENCE [LARGE SCALE GENOMIC DNA]</scope>
    <source>
        <strain evidence="11">ATCC 700646 / DSM 10631 / Aspo-2</strain>
    </source>
</reference>
<comment type="subcellular location">
    <subcellularLocation>
        <location evidence="1">Cell envelope</location>
    </subcellularLocation>
</comment>
<dbReference type="InterPro" id="IPR017896">
    <property type="entry name" value="4Fe4S_Fe-S-bd"/>
</dbReference>
<keyword evidence="8" id="KW-0812">Transmembrane</keyword>
<feature type="binding site" evidence="7">
    <location>
        <position position="120"/>
    </location>
    <ligand>
        <name>[4Fe-4S] cluster</name>
        <dbReference type="ChEBI" id="CHEBI:49883"/>
        <label>3</label>
    </ligand>
</feature>
<feature type="transmembrane region" description="Helical" evidence="8">
    <location>
        <begin position="269"/>
        <end position="287"/>
    </location>
</feature>
<protein>
    <submittedName>
        <fullName evidence="10">4Fe-4S ferredoxin iron-sulfur binding domain protein</fullName>
    </submittedName>
</protein>